<evidence type="ECO:0000313" key="4">
    <source>
        <dbReference type="EMBL" id="KKL17305.1"/>
    </source>
</evidence>
<dbReference type="GO" id="GO:0016151">
    <property type="term" value="F:nickel cation binding"/>
    <property type="evidence" value="ECO:0007669"/>
    <property type="project" value="InterPro"/>
</dbReference>
<protein>
    <submittedName>
        <fullName evidence="4">Uncharacterized protein</fullName>
    </submittedName>
</protein>
<dbReference type="AlphaFoldDB" id="A0A0F9B6Q9"/>
<evidence type="ECO:0000256" key="1">
    <source>
        <dbReference type="ARBA" id="ARBA00022490"/>
    </source>
</evidence>
<dbReference type="Gene3D" id="2.60.260.20">
    <property type="entry name" value="Urease metallochaperone UreE, N-terminal domain"/>
    <property type="match status" value="1"/>
</dbReference>
<keyword evidence="1" id="KW-0963">Cytoplasm</keyword>
<comment type="caution">
    <text evidence="4">The sequence shown here is derived from an EMBL/GenBank/DDBJ whole genome shotgun (WGS) entry which is preliminary data.</text>
</comment>
<accession>A0A0F9B6Q9</accession>
<dbReference type="PIRSF" id="PIRSF036402">
    <property type="entry name" value="Ureas_acces_UreE"/>
    <property type="match status" value="1"/>
</dbReference>
<name>A0A0F9B6Q9_9ZZZZ</name>
<dbReference type="EMBL" id="LAZR01039312">
    <property type="protein sequence ID" value="KKL17305.1"/>
    <property type="molecule type" value="Genomic_DNA"/>
</dbReference>
<sequence>MLIINEILGNINTDGKWKKLYNIMNRDNHVHTIMFTRLESERCHLFKRLPELNEEMGINLKRGIVLRDGDVLYYKKSEKMFVAKIEVEKVMVFYFVGKPHEDALFEVAVKLGHVIGNQHWQMKVVGRKIFVPLVIDQKVMESVIKTHNIPGIEYTFEEIDGGQLSKEKYEYLYDASYNQHSHTH</sequence>
<evidence type="ECO:0000256" key="2">
    <source>
        <dbReference type="ARBA" id="ARBA00022596"/>
    </source>
</evidence>
<dbReference type="InterPro" id="IPR036118">
    <property type="entry name" value="UreE_N_sf"/>
</dbReference>
<evidence type="ECO:0000256" key="3">
    <source>
        <dbReference type="ARBA" id="ARBA00023186"/>
    </source>
</evidence>
<dbReference type="SUPFAM" id="SSF69287">
    <property type="entry name" value="Urease metallochaperone UreE, N-terminal domain"/>
    <property type="match status" value="1"/>
</dbReference>
<organism evidence="4">
    <name type="scientific">marine sediment metagenome</name>
    <dbReference type="NCBI Taxonomy" id="412755"/>
    <lineage>
        <taxon>unclassified sequences</taxon>
        <taxon>metagenomes</taxon>
        <taxon>ecological metagenomes</taxon>
    </lineage>
</organism>
<keyword evidence="2" id="KW-0533">Nickel</keyword>
<dbReference type="GO" id="GO:0005737">
    <property type="term" value="C:cytoplasm"/>
    <property type="evidence" value="ECO:0007669"/>
    <property type="project" value="InterPro"/>
</dbReference>
<reference evidence="4" key="1">
    <citation type="journal article" date="2015" name="Nature">
        <title>Complex archaea that bridge the gap between prokaryotes and eukaryotes.</title>
        <authorList>
            <person name="Spang A."/>
            <person name="Saw J.H."/>
            <person name="Jorgensen S.L."/>
            <person name="Zaremba-Niedzwiedzka K."/>
            <person name="Martijn J."/>
            <person name="Lind A.E."/>
            <person name="van Eijk R."/>
            <person name="Schleper C."/>
            <person name="Guy L."/>
            <person name="Ettema T.J."/>
        </authorList>
    </citation>
    <scope>NUCLEOTIDE SEQUENCE</scope>
</reference>
<proteinExistence type="predicted"/>
<gene>
    <name evidence="4" type="ORF">LCGC14_2486900</name>
</gene>
<keyword evidence="3" id="KW-0143">Chaperone</keyword>
<dbReference type="GO" id="GO:0006457">
    <property type="term" value="P:protein folding"/>
    <property type="evidence" value="ECO:0007669"/>
    <property type="project" value="InterPro"/>
</dbReference>
<dbReference type="InterPro" id="IPR012406">
    <property type="entry name" value="UreE"/>
</dbReference>